<gene>
    <name evidence="1" type="ORF">BJ138DRAFT_1111822</name>
</gene>
<dbReference type="Proteomes" id="UP000790377">
    <property type="component" value="Unassembled WGS sequence"/>
</dbReference>
<dbReference type="EMBL" id="MU267639">
    <property type="protein sequence ID" value="KAH7912995.1"/>
    <property type="molecule type" value="Genomic_DNA"/>
</dbReference>
<protein>
    <submittedName>
        <fullName evidence="1">Uncharacterized protein</fullName>
    </submittedName>
</protein>
<keyword evidence="2" id="KW-1185">Reference proteome</keyword>
<proteinExistence type="predicted"/>
<organism evidence="1 2">
    <name type="scientific">Hygrophoropsis aurantiaca</name>
    <dbReference type="NCBI Taxonomy" id="72124"/>
    <lineage>
        <taxon>Eukaryota</taxon>
        <taxon>Fungi</taxon>
        <taxon>Dikarya</taxon>
        <taxon>Basidiomycota</taxon>
        <taxon>Agaricomycotina</taxon>
        <taxon>Agaricomycetes</taxon>
        <taxon>Agaricomycetidae</taxon>
        <taxon>Boletales</taxon>
        <taxon>Coniophorineae</taxon>
        <taxon>Hygrophoropsidaceae</taxon>
        <taxon>Hygrophoropsis</taxon>
    </lineage>
</organism>
<name>A0ACB8AIH8_9AGAM</name>
<accession>A0ACB8AIH8</accession>
<reference evidence="1" key="1">
    <citation type="journal article" date="2021" name="New Phytol.">
        <title>Evolutionary innovations through gain and loss of genes in the ectomycorrhizal Boletales.</title>
        <authorList>
            <person name="Wu G."/>
            <person name="Miyauchi S."/>
            <person name="Morin E."/>
            <person name="Kuo A."/>
            <person name="Drula E."/>
            <person name="Varga T."/>
            <person name="Kohler A."/>
            <person name="Feng B."/>
            <person name="Cao Y."/>
            <person name="Lipzen A."/>
            <person name="Daum C."/>
            <person name="Hundley H."/>
            <person name="Pangilinan J."/>
            <person name="Johnson J."/>
            <person name="Barry K."/>
            <person name="LaButti K."/>
            <person name="Ng V."/>
            <person name="Ahrendt S."/>
            <person name="Min B."/>
            <person name="Choi I.G."/>
            <person name="Park H."/>
            <person name="Plett J.M."/>
            <person name="Magnuson J."/>
            <person name="Spatafora J.W."/>
            <person name="Nagy L.G."/>
            <person name="Henrissat B."/>
            <person name="Grigoriev I.V."/>
            <person name="Yang Z.L."/>
            <person name="Xu J."/>
            <person name="Martin F.M."/>
        </authorList>
    </citation>
    <scope>NUCLEOTIDE SEQUENCE</scope>
    <source>
        <strain evidence="1">ATCC 28755</strain>
    </source>
</reference>
<sequence length="346" mass="35465">MAKLNLKLVLYISLILTLSISTDAKDFDVHRKDHVSLNRIMKKRAPEPQGLGNIFGNSASNQPPNGAPAASAASSGADTQAAASSTTAKAESSSTAASASSSGASSAATTSSSGGLLGSILGPLNPSPSTTSTSSTTSSTSTTAVHTTAPPPPSQTVVNGPSGPSIYYYTSDAAPSPSSSPTTSSGTITHTAMIVLIVIGASIGGSVIIWTIIRKWKFRPSSNFEDRMQPIDWQPGNDDGGAAVRRNPSNASSFHSGTGHIEDHFAARNKGPYGTAPLNPIPDHDFTAGASALAPVGGYADLARGPSPQPMMQEALTRGPSLASTQYQYDQYGVPLHHAGYNAHGY</sequence>
<evidence type="ECO:0000313" key="1">
    <source>
        <dbReference type="EMBL" id="KAH7912995.1"/>
    </source>
</evidence>
<comment type="caution">
    <text evidence="1">The sequence shown here is derived from an EMBL/GenBank/DDBJ whole genome shotgun (WGS) entry which is preliminary data.</text>
</comment>
<evidence type="ECO:0000313" key="2">
    <source>
        <dbReference type="Proteomes" id="UP000790377"/>
    </source>
</evidence>